<feature type="transmembrane region" description="Helical" evidence="1">
    <location>
        <begin position="37"/>
        <end position="58"/>
    </location>
</feature>
<keyword evidence="1" id="KW-0812">Transmembrane</keyword>
<protein>
    <submittedName>
        <fullName evidence="2">Uncharacterized protein</fullName>
    </submittedName>
</protein>
<evidence type="ECO:0000313" key="3">
    <source>
        <dbReference type="Proteomes" id="UP001390339"/>
    </source>
</evidence>
<comment type="caution">
    <text evidence="2">The sequence shown here is derived from an EMBL/GenBank/DDBJ whole genome shotgun (WGS) entry which is preliminary data.</text>
</comment>
<accession>A0ABR2IRG7</accession>
<evidence type="ECO:0000313" key="2">
    <source>
        <dbReference type="EMBL" id="KAK8867464.1"/>
    </source>
</evidence>
<keyword evidence="3" id="KW-1185">Reference proteome</keyword>
<name>A0ABR2IRG7_9PEZI</name>
<keyword evidence="1" id="KW-0472">Membrane</keyword>
<gene>
    <name evidence="2" type="ORF">PGQ11_006042</name>
</gene>
<sequence length="113" mass="12149">MTRKSAPIALLRRASRTPNPSGTRFASLVDLAVATSMIYLLFSSFVLLLPSSFLLGISTRSVSVMESRPGIDRLSTLWVDLRCSQVLIIHKLSGIAATAGILPSSTLAVDLDF</sequence>
<dbReference type="Proteomes" id="UP001390339">
    <property type="component" value="Unassembled WGS sequence"/>
</dbReference>
<evidence type="ECO:0000256" key="1">
    <source>
        <dbReference type="SAM" id="Phobius"/>
    </source>
</evidence>
<keyword evidence="1" id="KW-1133">Transmembrane helix</keyword>
<dbReference type="EMBL" id="JAPCWZ010000004">
    <property type="protein sequence ID" value="KAK8867464.1"/>
    <property type="molecule type" value="Genomic_DNA"/>
</dbReference>
<proteinExistence type="predicted"/>
<organism evidence="2 3">
    <name type="scientific">Apiospora arundinis</name>
    <dbReference type="NCBI Taxonomy" id="335852"/>
    <lineage>
        <taxon>Eukaryota</taxon>
        <taxon>Fungi</taxon>
        <taxon>Dikarya</taxon>
        <taxon>Ascomycota</taxon>
        <taxon>Pezizomycotina</taxon>
        <taxon>Sordariomycetes</taxon>
        <taxon>Xylariomycetidae</taxon>
        <taxon>Amphisphaeriales</taxon>
        <taxon>Apiosporaceae</taxon>
        <taxon>Apiospora</taxon>
    </lineage>
</organism>
<reference evidence="2 3" key="1">
    <citation type="journal article" date="2024" name="IMA Fungus">
        <title>Apiospora arundinis, a panoply of carbohydrate-active enzymes and secondary metabolites.</title>
        <authorList>
            <person name="Sorensen T."/>
            <person name="Petersen C."/>
            <person name="Muurmann A.T."/>
            <person name="Christiansen J.V."/>
            <person name="Brundto M.L."/>
            <person name="Overgaard C.K."/>
            <person name="Boysen A.T."/>
            <person name="Wollenberg R.D."/>
            <person name="Larsen T.O."/>
            <person name="Sorensen J.L."/>
            <person name="Nielsen K.L."/>
            <person name="Sondergaard T.E."/>
        </authorList>
    </citation>
    <scope>NUCLEOTIDE SEQUENCE [LARGE SCALE GENOMIC DNA]</scope>
    <source>
        <strain evidence="2 3">AAU 773</strain>
    </source>
</reference>